<dbReference type="RefSeq" id="WP_041896131.1">
    <property type="nucleotide sequence ID" value="NZ_CP010086.2"/>
</dbReference>
<dbReference type="Proteomes" id="UP000031866">
    <property type="component" value="Chromosome"/>
</dbReference>
<name>A0A0B5Q9D6_CLOBE</name>
<dbReference type="EMBL" id="CP010086">
    <property type="protein sequence ID" value="AJG98844.1"/>
    <property type="molecule type" value="Genomic_DNA"/>
</dbReference>
<organism evidence="1 2">
    <name type="scientific">Clostridium beijerinckii</name>
    <name type="common">Clostridium MP</name>
    <dbReference type="NCBI Taxonomy" id="1520"/>
    <lineage>
        <taxon>Bacteria</taxon>
        <taxon>Bacillati</taxon>
        <taxon>Bacillota</taxon>
        <taxon>Clostridia</taxon>
        <taxon>Eubacteriales</taxon>
        <taxon>Clostridiaceae</taxon>
        <taxon>Clostridium</taxon>
    </lineage>
</organism>
<evidence type="ECO:0000313" key="2">
    <source>
        <dbReference type="Proteomes" id="UP000031866"/>
    </source>
</evidence>
<gene>
    <name evidence="1" type="ORF">LF65_02258</name>
</gene>
<evidence type="ECO:0000313" key="1">
    <source>
        <dbReference type="EMBL" id="AJG98844.1"/>
    </source>
</evidence>
<dbReference type="AlphaFoldDB" id="A0A0B5Q9D6"/>
<reference evidence="2" key="1">
    <citation type="submission" date="2014-12" db="EMBL/GenBank/DDBJ databases">
        <title>Genome sequence of Clostridium beijerinckii strain 59B.</title>
        <authorList>
            <person name="Little G.T."/>
            <person name="Minton N.P."/>
        </authorList>
    </citation>
    <scope>NUCLEOTIDE SEQUENCE [LARGE SCALE GENOMIC DNA]</scope>
    <source>
        <strain evidence="2">59B</strain>
    </source>
</reference>
<dbReference type="STRING" id="1520.LF65_02258"/>
<proteinExistence type="predicted"/>
<dbReference type="KEGG" id="cbei:LF65_02258"/>
<sequence length="225" mass="26423">MRKETITISERNLMFCVGGQLFSQAPNRQPRKAEIIMQKIKENFRKEAYNDNEYYTIMVSEEDRGVYKYIDKLLKNIPEFVELNLSQIEFDKNISVDDENRPKFSFSTRYDKYDAESWKSDFIDLDAFIGNVVRNIYTMIESGIDCFCCIHGNSDKCTECIVNPKYKINYECGREPKGEYTFACKFDCYKHRYICCEECSDKNSCVKKCDCNSKECGLVINKITK</sequence>
<accession>A0A0B5Q9D6</accession>
<protein>
    <submittedName>
        <fullName evidence="1">Uncharacterized protein</fullName>
    </submittedName>
</protein>
<dbReference type="Pfam" id="PF25190">
    <property type="entry name" value="Tad5"/>
    <property type="match status" value="1"/>
</dbReference>